<name>A0A329RCE1_9STRA</name>
<dbReference type="STRING" id="29920.A0A329RCE1"/>
<evidence type="ECO:0000313" key="2">
    <source>
        <dbReference type="EMBL" id="KAG2895281.1"/>
    </source>
</evidence>
<comment type="caution">
    <text evidence="4">The sequence shown here is derived from an EMBL/GenBank/DDBJ whole genome shotgun (WGS) entry which is preliminary data.</text>
</comment>
<reference evidence="1" key="2">
    <citation type="submission" date="2018-10" db="EMBL/GenBank/DDBJ databases">
        <title>Effector identification in a new, highly contiguous assembly of the strawberry crown rot pathogen Phytophthora cactorum.</title>
        <authorList>
            <person name="Armitage A.D."/>
            <person name="Nellist C.F."/>
            <person name="Bates H."/>
            <person name="Vickerstaff R.J."/>
            <person name="Harrison R.J."/>
        </authorList>
    </citation>
    <scope>NUCLEOTIDE SEQUENCE</scope>
    <source>
        <strain evidence="1">15-7</strain>
        <strain evidence="2">4032</strain>
        <strain evidence="3">P415</strain>
    </source>
</reference>
<dbReference type="EMBL" id="MJFZ01001357">
    <property type="protein sequence ID" value="RAW22305.1"/>
    <property type="molecule type" value="Genomic_DNA"/>
</dbReference>
<protein>
    <submittedName>
        <fullName evidence="4">Uncharacterized protein</fullName>
    </submittedName>
</protein>
<dbReference type="OrthoDB" id="106425at2759"/>
<dbReference type="Proteomes" id="UP000697107">
    <property type="component" value="Unassembled WGS sequence"/>
</dbReference>
<evidence type="ECO:0000313" key="5">
    <source>
        <dbReference type="Proteomes" id="UP000251314"/>
    </source>
</evidence>
<dbReference type="Proteomes" id="UP000774804">
    <property type="component" value="Unassembled WGS sequence"/>
</dbReference>
<evidence type="ECO:0000313" key="1">
    <source>
        <dbReference type="EMBL" id="KAG2845124.1"/>
    </source>
</evidence>
<evidence type="ECO:0000313" key="4">
    <source>
        <dbReference type="EMBL" id="RAW22305.1"/>
    </source>
</evidence>
<accession>A0A329RCE1</accession>
<dbReference type="VEuPathDB" id="FungiDB:PC110_g21253"/>
<organism evidence="4 5">
    <name type="scientific">Phytophthora cactorum</name>
    <dbReference type="NCBI Taxonomy" id="29920"/>
    <lineage>
        <taxon>Eukaryota</taxon>
        <taxon>Sar</taxon>
        <taxon>Stramenopiles</taxon>
        <taxon>Oomycota</taxon>
        <taxon>Peronosporomycetes</taxon>
        <taxon>Peronosporales</taxon>
        <taxon>Peronosporaceae</taxon>
        <taxon>Phytophthora</taxon>
    </lineage>
</organism>
<sequence length="59" mass="6756">MDEYLDDNCTYTLAAMRDMVLWDLGVSLGTQTIINKLIGKLYTLKQLRVEPMTCNNDVN</sequence>
<proteinExistence type="predicted"/>
<dbReference type="EMBL" id="RCML01000965">
    <property type="protein sequence ID" value="KAG2967026.1"/>
    <property type="molecule type" value="Genomic_DNA"/>
</dbReference>
<dbReference type="Proteomes" id="UP000735874">
    <property type="component" value="Unassembled WGS sequence"/>
</dbReference>
<reference evidence="4 5" key="1">
    <citation type="submission" date="2018-01" db="EMBL/GenBank/DDBJ databases">
        <title>Draft genome of the strawberry crown rot pathogen Phytophthora cactorum.</title>
        <authorList>
            <person name="Armitage A.D."/>
            <person name="Lysoe E."/>
            <person name="Nellist C.F."/>
            <person name="Harrison R.J."/>
            <person name="Brurberg M.B."/>
        </authorList>
    </citation>
    <scope>NUCLEOTIDE SEQUENCE [LARGE SCALE GENOMIC DNA]</scope>
    <source>
        <strain evidence="4 5">10300</strain>
    </source>
</reference>
<gene>
    <name evidence="4" type="ORF">PC110_g21253</name>
    <name evidence="1" type="ORF">PC113_g18257</name>
    <name evidence="2" type="ORF">PC115_g17898</name>
    <name evidence="3" type="ORF">PC118_g18830</name>
</gene>
<dbReference type="Proteomes" id="UP000251314">
    <property type="component" value="Unassembled WGS sequence"/>
</dbReference>
<dbReference type="AlphaFoldDB" id="A0A329RCE1"/>
<keyword evidence="5" id="KW-1185">Reference proteome</keyword>
<dbReference type="EMBL" id="RCMI01000883">
    <property type="protein sequence ID" value="KAG2895281.1"/>
    <property type="molecule type" value="Genomic_DNA"/>
</dbReference>
<evidence type="ECO:0000313" key="3">
    <source>
        <dbReference type="EMBL" id="KAG2967026.1"/>
    </source>
</evidence>
<dbReference type="EMBL" id="RCMG01000844">
    <property type="protein sequence ID" value="KAG2845124.1"/>
    <property type="molecule type" value="Genomic_DNA"/>
</dbReference>